<gene>
    <name evidence="1" type="ORF">CLUMA_CG013824</name>
</gene>
<dbReference type="EMBL" id="CVRI01000054">
    <property type="protein sequence ID" value="CRL00564.1"/>
    <property type="molecule type" value="Genomic_DNA"/>
</dbReference>
<protein>
    <submittedName>
        <fullName evidence="1">CLUMA_CG013824, isoform A</fullName>
    </submittedName>
</protein>
<dbReference type="Proteomes" id="UP000183832">
    <property type="component" value="Unassembled WGS sequence"/>
</dbReference>
<dbReference type="AlphaFoldDB" id="A0A1J1ILX2"/>
<evidence type="ECO:0000313" key="1">
    <source>
        <dbReference type="EMBL" id="CRL00564.1"/>
    </source>
</evidence>
<reference evidence="1 2" key="1">
    <citation type="submission" date="2015-04" db="EMBL/GenBank/DDBJ databases">
        <authorList>
            <person name="Syromyatnikov M.Y."/>
            <person name="Popov V.N."/>
        </authorList>
    </citation>
    <scope>NUCLEOTIDE SEQUENCE [LARGE SCALE GENOMIC DNA]</scope>
</reference>
<proteinExistence type="predicted"/>
<evidence type="ECO:0000313" key="2">
    <source>
        <dbReference type="Proteomes" id="UP000183832"/>
    </source>
</evidence>
<sequence length="88" mass="10221">MTEKIEANGYDESWLWIFWYSHKTCSHKTTPIFCYNGGTVINFTESKLRMLYTSQVFGKVAVFQLILTHDTGKSCFQAEIELNRNGED</sequence>
<dbReference type="OrthoDB" id="8184313at2759"/>
<name>A0A1J1ILX2_9DIPT</name>
<accession>A0A1J1ILX2</accession>
<keyword evidence="2" id="KW-1185">Reference proteome</keyword>
<organism evidence="1 2">
    <name type="scientific">Clunio marinus</name>
    <dbReference type="NCBI Taxonomy" id="568069"/>
    <lineage>
        <taxon>Eukaryota</taxon>
        <taxon>Metazoa</taxon>
        <taxon>Ecdysozoa</taxon>
        <taxon>Arthropoda</taxon>
        <taxon>Hexapoda</taxon>
        <taxon>Insecta</taxon>
        <taxon>Pterygota</taxon>
        <taxon>Neoptera</taxon>
        <taxon>Endopterygota</taxon>
        <taxon>Diptera</taxon>
        <taxon>Nematocera</taxon>
        <taxon>Chironomoidea</taxon>
        <taxon>Chironomidae</taxon>
        <taxon>Clunio</taxon>
    </lineage>
</organism>